<sequence>MCETVTYRTQQFLPPLAVCSPVTMTRRTLIMGAAGRDFHDFVSTFRGNDEREVVAFTQSFAQNIGELDEIPERTFPASIAGEGYPDGIPILPESELESIVEDRDVDEVVLSYSDLAHEYVMHQASRALSAGADFRLIGTEMMLESDTPVVAVDAVRTGCGKSQASRKLAGALDDRGVDVVVVREPMPYGDLEAQRVQRFESVDDLEAAGVTIEEREEYEHHIERGHVVYAGVDYEAILDEVEAEAEVILWDGGNNELPFFEPDVHFVLADPHRPGHELTYHPGETNLRIADYVVINKENTAEEADVRTVVENVGSANPEAEIIHADSVVSVDDPGAIEGARVLAVEDGPTLTHGGTATGAASIAAEQYGADWVVDPRKGAVGSIADLYDEYPHLGKVIPAMGYSDEQVAELERSINNVDCDVVLAGTPIDLSQIVDVEKPVVRVRYDIEERGEPTFEDVLDEHADVLGL</sequence>
<dbReference type="PANTHER" id="PTHR42869">
    <property type="entry name" value="SLL0572 PROTEIN"/>
    <property type="match status" value="1"/>
</dbReference>
<dbReference type="InterPro" id="IPR027417">
    <property type="entry name" value="P-loop_NTPase"/>
</dbReference>
<dbReference type="PANTHER" id="PTHR42869:SF1">
    <property type="entry name" value="SLL0572 PROTEIN"/>
    <property type="match status" value="1"/>
</dbReference>
<dbReference type="KEGG" id="hsf:HLASA_0790"/>
<organism evidence="1 4">
    <name type="scientific">Halanaeroarchaeum sulfurireducens</name>
    <dbReference type="NCBI Taxonomy" id="1604004"/>
    <lineage>
        <taxon>Archaea</taxon>
        <taxon>Methanobacteriati</taxon>
        <taxon>Methanobacteriota</taxon>
        <taxon>Stenosarchaea group</taxon>
        <taxon>Halobacteria</taxon>
        <taxon>Halobacteriales</taxon>
        <taxon>Halobacteriaceae</taxon>
        <taxon>Halanaeroarchaeum</taxon>
    </lineage>
</organism>
<evidence type="ECO:0000313" key="1">
    <source>
        <dbReference type="EMBL" id="AKH97288.1"/>
    </source>
</evidence>
<reference evidence="1 4" key="1">
    <citation type="journal article" date="2015" name="ISME J.">
        <title>Elemental sulfur and acetate can support life of a novel strictly anaerobic haloarchaeon.</title>
        <authorList>
            <person name="Sorokin D.Y."/>
            <person name="Kublanov I.V."/>
            <person name="Gavrilov S.N."/>
            <person name="Rojo D."/>
            <person name="Roman P."/>
            <person name="Golyshin P.N."/>
            <person name="Slepak V.Z."/>
            <person name="Smedile F."/>
            <person name="Ferrer M."/>
            <person name="Messina E."/>
            <person name="La Cono V."/>
            <person name="Yakimov M.M."/>
        </authorList>
    </citation>
    <scope>NUCLEOTIDE SEQUENCE [LARGE SCALE GENOMIC DNA]</scope>
    <source>
        <strain evidence="1 4">HSR2</strain>
    </source>
</reference>
<dbReference type="Proteomes" id="UP000060390">
    <property type="component" value="Chromosome"/>
</dbReference>
<evidence type="ECO:0000313" key="2">
    <source>
        <dbReference type="EMBL" id="ALG81690.1"/>
    </source>
</evidence>
<dbReference type="AlphaFoldDB" id="A0A0F7PD80"/>
<dbReference type="InterPro" id="IPR053199">
    <property type="entry name" value="cDPG_synthetase-like"/>
</dbReference>
<reference evidence="3" key="2">
    <citation type="submission" date="2015-05" db="EMBL/GenBank/DDBJ databases">
        <title>Complete genome sequence of Halanaeroarchaeum sulfurireducens type strain M27-SA2, a sulfate-reducer haloarchaeon from marine anoxic lake Medee.</title>
        <authorList>
            <person name="Messina E."/>
            <person name="Kublanov I.V."/>
            <person name="Toshchakov S."/>
            <person name="Arcadi E."/>
            <person name="La Spada G."/>
            <person name="La Cono V."/>
            <person name="Yakimov M.M."/>
        </authorList>
    </citation>
    <scope>NUCLEOTIDE SEQUENCE [LARGE SCALE GENOMIC DNA]</scope>
    <source>
        <strain evidence="3">M27-SA2</strain>
    </source>
</reference>
<proteinExistence type="predicted"/>
<gene>
    <name evidence="2" type="ORF">HLASA_0790</name>
    <name evidence="1" type="ORF">HLASF_0793</name>
</gene>
<dbReference type="SUPFAM" id="SSF52540">
    <property type="entry name" value="P-loop containing nucleoside triphosphate hydrolases"/>
    <property type="match status" value="1"/>
</dbReference>
<accession>A0A0F7PD80</accession>
<dbReference type="Proteomes" id="UP000069906">
    <property type="component" value="Chromosome"/>
</dbReference>
<evidence type="ECO:0000313" key="3">
    <source>
        <dbReference type="Proteomes" id="UP000060390"/>
    </source>
</evidence>
<reference evidence="2 3" key="3">
    <citation type="journal article" date="2016" name="Stand. Genomic Sci.">
        <title>Complete genome sequence of 'Halanaeroarchaeum sulfurireducens' M27-SA2, a sulfur-reducing and acetate-oxidizing haloarchaeon from the deep-sea hypersaline anoxic lake Medee.</title>
        <authorList>
            <person name="Messina E."/>
            <person name="Sorokin D.Y."/>
            <person name="Kublanov I.V."/>
            <person name="Toshchakov S."/>
            <person name="Lopatina A."/>
            <person name="Arcadi E."/>
            <person name="Smedile F."/>
            <person name="La Spada G."/>
            <person name="La Cono V."/>
            <person name="Yakimov M.M."/>
        </authorList>
    </citation>
    <scope>NUCLEOTIDE SEQUENCE [LARGE SCALE GENOMIC DNA]</scope>
    <source>
        <strain evidence="2 3">M27-SA2</strain>
    </source>
</reference>
<dbReference type="KEGG" id="hsu:HLASF_0793"/>
<protein>
    <submittedName>
        <fullName evidence="1">Putative GTPase</fullName>
    </submittedName>
</protein>
<dbReference type="PATRIC" id="fig|1604004.4.peg.830"/>
<dbReference type="HOGENOM" id="CLU_046378_0_0_2"/>
<name>A0A0F7PD80_9EURY</name>
<dbReference type="EMBL" id="CP011564">
    <property type="protein sequence ID" value="ALG81690.1"/>
    <property type="molecule type" value="Genomic_DNA"/>
</dbReference>
<dbReference type="STRING" id="1604004.HLASA_0790"/>
<evidence type="ECO:0000313" key="4">
    <source>
        <dbReference type="Proteomes" id="UP000069906"/>
    </source>
</evidence>
<keyword evidence="4" id="KW-1185">Reference proteome</keyword>
<dbReference type="EMBL" id="CP008874">
    <property type="protein sequence ID" value="AKH97288.1"/>
    <property type="molecule type" value="Genomic_DNA"/>
</dbReference>